<reference evidence="1 2" key="1">
    <citation type="submission" date="2018-05" db="EMBL/GenBank/DDBJ databases">
        <title>Complete genome sequence of Arcticibacterium luteifluviistationis SM1504T, a cytophagaceae bacterium isolated from Arctic surface seawater.</title>
        <authorList>
            <person name="Li Y."/>
            <person name="Qin Q.-L."/>
        </authorList>
    </citation>
    <scope>NUCLEOTIDE SEQUENCE [LARGE SCALE GENOMIC DNA]</scope>
    <source>
        <strain evidence="1 2">SM1504</strain>
    </source>
</reference>
<dbReference type="GO" id="GO:0016301">
    <property type="term" value="F:kinase activity"/>
    <property type="evidence" value="ECO:0007669"/>
    <property type="project" value="UniProtKB-KW"/>
</dbReference>
<keyword evidence="1" id="KW-0418">Kinase</keyword>
<evidence type="ECO:0000313" key="1">
    <source>
        <dbReference type="EMBL" id="AWV97404.1"/>
    </source>
</evidence>
<proteinExistence type="predicted"/>
<dbReference type="EMBL" id="CP029480">
    <property type="protein sequence ID" value="AWV97404.1"/>
    <property type="molecule type" value="Genomic_DNA"/>
</dbReference>
<dbReference type="InterPro" id="IPR027417">
    <property type="entry name" value="P-loop_NTPase"/>
</dbReference>
<organism evidence="1 2">
    <name type="scientific">Arcticibacterium luteifluviistationis</name>
    <dbReference type="NCBI Taxonomy" id="1784714"/>
    <lineage>
        <taxon>Bacteria</taxon>
        <taxon>Pseudomonadati</taxon>
        <taxon>Bacteroidota</taxon>
        <taxon>Cytophagia</taxon>
        <taxon>Cytophagales</taxon>
        <taxon>Leadbetterellaceae</taxon>
        <taxon>Arcticibacterium</taxon>
    </lineage>
</organism>
<dbReference type="SUPFAM" id="SSF53795">
    <property type="entry name" value="PEP carboxykinase-like"/>
    <property type="match status" value="1"/>
</dbReference>
<dbReference type="RefSeq" id="WP_111370506.1">
    <property type="nucleotide sequence ID" value="NZ_CP029480.1"/>
</dbReference>
<keyword evidence="1" id="KW-0808">Transferase</keyword>
<dbReference type="Proteomes" id="UP000249873">
    <property type="component" value="Chromosome"/>
</dbReference>
<dbReference type="KEGG" id="als:DJ013_04135"/>
<gene>
    <name evidence="1" type="ORF">DJ013_04135</name>
</gene>
<evidence type="ECO:0000313" key="2">
    <source>
        <dbReference type="Proteomes" id="UP000249873"/>
    </source>
</evidence>
<dbReference type="AlphaFoldDB" id="A0A2Z4G8A7"/>
<sequence length="298" mass="33462">MNYLAFGLHIKSDLDFSDMLQTSSHENDVNIEKSIIPEEDFEFTNVFRKGVQASIAFKDNAVILNWDGIVRCQISAGKELLYQQLGDDEQTLKLFLLSEAIGILLLQRNIFLLHGSAVLLNNKAHVFVGEPGAGKSTTAAAFWKNNQTILTDDLVAIDIHGDTPKVIPAFPQFKIWENTVSGLSIDDALLRPSFEGIKKYLVTQDFDSFPTEPCELKSINILTLDGNQEELNMLNVPIELLRHFPLPHQILRGLVHATHFKSAVNLSLKVKIVRLNRPEGFEALSNFVQNMTAEYETK</sequence>
<dbReference type="Gene3D" id="3.40.50.300">
    <property type="entry name" value="P-loop containing nucleotide triphosphate hydrolases"/>
    <property type="match status" value="1"/>
</dbReference>
<protein>
    <submittedName>
        <fullName evidence="1">Serine kinase</fullName>
    </submittedName>
</protein>
<dbReference type="OrthoDB" id="5430844at2"/>
<keyword evidence="2" id="KW-1185">Reference proteome</keyword>
<accession>A0A2Z4G8A7</accession>
<name>A0A2Z4G8A7_9BACT</name>